<accession>A0A1F8FLM4</accession>
<sequence length="194" mass="22145">MLSRFFVSKSDFLWAKNMNKKLRFIIALFILMSAFSVGVNANASLFDWATGRNTEWTLGNIYDKVVKKPDSSTNLAIRETVVIESKNPVTSVRTKTATVKEYVVTATAYSSTVDQTDDTPFITASGTYVRDGIAAANFLPFGTVFRIPDLYGDKVFVVEDRMNQRYWHRVDIWFPERQMAKEFGIKQIRIEIIS</sequence>
<evidence type="ECO:0000313" key="2">
    <source>
        <dbReference type="Proteomes" id="UP000176581"/>
    </source>
</evidence>
<dbReference type="CDD" id="cd22784">
    <property type="entry name" value="DPBB_MltA_YuiC-like"/>
    <property type="match status" value="1"/>
</dbReference>
<dbReference type="EMBL" id="MGJV01000029">
    <property type="protein sequence ID" value="OGN13994.1"/>
    <property type="molecule type" value="Genomic_DNA"/>
</dbReference>
<dbReference type="Proteomes" id="UP000176581">
    <property type="component" value="Unassembled WGS sequence"/>
</dbReference>
<protein>
    <recommendedName>
        <fullName evidence="3">3D domain-containing protein</fullName>
    </recommendedName>
</protein>
<gene>
    <name evidence="1" type="ORF">A3J47_04350</name>
</gene>
<name>A0A1F8FLM4_9BACT</name>
<comment type="caution">
    <text evidence="1">The sequence shown here is derived from an EMBL/GenBank/DDBJ whole genome shotgun (WGS) entry which is preliminary data.</text>
</comment>
<evidence type="ECO:0000313" key="1">
    <source>
        <dbReference type="EMBL" id="OGN13994.1"/>
    </source>
</evidence>
<dbReference type="AlphaFoldDB" id="A0A1F8FLM4"/>
<evidence type="ECO:0008006" key="3">
    <source>
        <dbReference type="Google" id="ProtNLM"/>
    </source>
</evidence>
<proteinExistence type="predicted"/>
<organism evidence="1 2">
    <name type="scientific">Candidatus Yanofskybacteria bacterium RIFCSPHIGHO2_02_FULL_43_22</name>
    <dbReference type="NCBI Taxonomy" id="1802681"/>
    <lineage>
        <taxon>Bacteria</taxon>
        <taxon>Candidatus Yanofskyibacteriota</taxon>
    </lineage>
</organism>
<reference evidence="1 2" key="1">
    <citation type="journal article" date="2016" name="Nat. Commun.">
        <title>Thousands of microbial genomes shed light on interconnected biogeochemical processes in an aquifer system.</title>
        <authorList>
            <person name="Anantharaman K."/>
            <person name="Brown C.T."/>
            <person name="Hug L.A."/>
            <person name="Sharon I."/>
            <person name="Castelle C.J."/>
            <person name="Probst A.J."/>
            <person name="Thomas B.C."/>
            <person name="Singh A."/>
            <person name="Wilkins M.J."/>
            <person name="Karaoz U."/>
            <person name="Brodie E.L."/>
            <person name="Williams K.H."/>
            <person name="Hubbard S.S."/>
            <person name="Banfield J.F."/>
        </authorList>
    </citation>
    <scope>NUCLEOTIDE SEQUENCE [LARGE SCALE GENOMIC DNA]</scope>
</reference>